<gene>
    <name evidence="2" type="ORF">OFUS_LOCUS13009</name>
</gene>
<feature type="compositionally biased region" description="Polar residues" evidence="1">
    <location>
        <begin position="67"/>
        <end position="85"/>
    </location>
</feature>
<dbReference type="PANTHER" id="PTHR36871:SF1">
    <property type="entry name" value="COILED-COIL DOMAIN-CONTAINING PROTEIN 190"/>
    <property type="match status" value="1"/>
</dbReference>
<evidence type="ECO:0000313" key="3">
    <source>
        <dbReference type="Proteomes" id="UP000749559"/>
    </source>
</evidence>
<comment type="caution">
    <text evidence="2">The sequence shown here is derived from an EMBL/GenBank/DDBJ whole genome shotgun (WGS) entry which is preliminary data.</text>
</comment>
<sequence length="427" mass="48318">MDIRLKNDQMKRVEQTRVQNKRVERQLANTIESRHGIEATHKYELESMDREKRRIEAELEQMRSSRTKLTSLNIVRPSQASQQSAGKRDGNSSKARNTIKIHNETEYKRAQDRIKNFNESFIPEGATAIKKELHTNGHIHTEIQMEKRKSKPHVTPITNVNIDVAKGSVAKRLSKHSPRRDPTTVGIQNNVKPQQKGNLAPLGLEHKTTPPFLMASGQNVGNHFNTRLDTNKQVQKISPNQKLQSLNEHGYIKDKNGNILSSNNNVLSDSNDLKGVSKVVIKPLAKSQGDLSPLSLGDTKHNASPRRGSFQSNKNTKLNSNQDRRDSIPARRDPVKPVTIPSVHIQASDDVPNPIFDVESYNPDGTLRTLHTLPDQDDAFEEARKARYLRTKERTEKDRELTVTEIFDCKSSFSMHSSSSVESNRET</sequence>
<evidence type="ECO:0000313" key="2">
    <source>
        <dbReference type="EMBL" id="CAH1787269.1"/>
    </source>
</evidence>
<feature type="compositionally biased region" description="Polar residues" evidence="1">
    <location>
        <begin position="185"/>
        <end position="197"/>
    </location>
</feature>
<proteinExistence type="predicted"/>
<accession>A0A8J1TXN8</accession>
<dbReference type="Proteomes" id="UP000749559">
    <property type="component" value="Unassembled WGS sequence"/>
</dbReference>
<dbReference type="OrthoDB" id="10050903at2759"/>
<protein>
    <submittedName>
        <fullName evidence="2">Uncharacterized protein</fullName>
    </submittedName>
</protein>
<dbReference type="InterPro" id="IPR031525">
    <property type="entry name" value="CC190"/>
</dbReference>
<reference evidence="2" key="1">
    <citation type="submission" date="2022-03" db="EMBL/GenBank/DDBJ databases">
        <authorList>
            <person name="Martin C."/>
        </authorList>
    </citation>
    <scope>NUCLEOTIDE SEQUENCE</scope>
</reference>
<dbReference type="PANTHER" id="PTHR36871">
    <property type="entry name" value="COILED-COIL DOMAIN-CONTAINING PROTEIN 190"/>
    <property type="match status" value="1"/>
</dbReference>
<dbReference type="EMBL" id="CAIIXF020000006">
    <property type="protein sequence ID" value="CAH1787269.1"/>
    <property type="molecule type" value="Genomic_DNA"/>
</dbReference>
<feature type="region of interest" description="Disordered" evidence="1">
    <location>
        <begin position="67"/>
        <end position="96"/>
    </location>
</feature>
<name>A0A8J1TXN8_OWEFU</name>
<feature type="region of interest" description="Disordered" evidence="1">
    <location>
        <begin position="170"/>
        <end position="197"/>
    </location>
</feature>
<dbReference type="AlphaFoldDB" id="A0A8J1TXN8"/>
<feature type="region of interest" description="Disordered" evidence="1">
    <location>
        <begin position="288"/>
        <end position="339"/>
    </location>
</feature>
<feature type="compositionally biased region" description="Polar residues" evidence="1">
    <location>
        <begin position="309"/>
        <end position="321"/>
    </location>
</feature>
<evidence type="ECO:0000256" key="1">
    <source>
        <dbReference type="SAM" id="MobiDB-lite"/>
    </source>
</evidence>
<keyword evidence="3" id="KW-1185">Reference proteome</keyword>
<feature type="compositionally biased region" description="Basic and acidic residues" evidence="1">
    <location>
        <begin position="322"/>
        <end position="335"/>
    </location>
</feature>
<organism evidence="2 3">
    <name type="scientific">Owenia fusiformis</name>
    <name type="common">Polychaete worm</name>
    <dbReference type="NCBI Taxonomy" id="6347"/>
    <lineage>
        <taxon>Eukaryota</taxon>
        <taxon>Metazoa</taxon>
        <taxon>Spiralia</taxon>
        <taxon>Lophotrochozoa</taxon>
        <taxon>Annelida</taxon>
        <taxon>Polychaeta</taxon>
        <taxon>Sedentaria</taxon>
        <taxon>Canalipalpata</taxon>
        <taxon>Sabellida</taxon>
        <taxon>Oweniida</taxon>
        <taxon>Oweniidae</taxon>
        <taxon>Owenia</taxon>
    </lineage>
</organism>